<feature type="region of interest" description="Disordered" evidence="1">
    <location>
        <begin position="164"/>
        <end position="193"/>
    </location>
</feature>
<dbReference type="Proteomes" id="UP001178507">
    <property type="component" value="Unassembled WGS sequence"/>
</dbReference>
<name>A0AA36HQM3_9DINO</name>
<dbReference type="AlphaFoldDB" id="A0AA36HQM3"/>
<gene>
    <name evidence="2" type="ORF">EVOR1521_LOCUS3307</name>
</gene>
<evidence type="ECO:0000313" key="3">
    <source>
        <dbReference type="Proteomes" id="UP001178507"/>
    </source>
</evidence>
<organism evidence="2 3">
    <name type="scientific">Effrenium voratum</name>
    <dbReference type="NCBI Taxonomy" id="2562239"/>
    <lineage>
        <taxon>Eukaryota</taxon>
        <taxon>Sar</taxon>
        <taxon>Alveolata</taxon>
        <taxon>Dinophyceae</taxon>
        <taxon>Suessiales</taxon>
        <taxon>Symbiodiniaceae</taxon>
        <taxon>Effrenium</taxon>
    </lineage>
</organism>
<feature type="region of interest" description="Disordered" evidence="1">
    <location>
        <begin position="79"/>
        <end position="106"/>
    </location>
</feature>
<reference evidence="2" key="1">
    <citation type="submission" date="2023-08" db="EMBL/GenBank/DDBJ databases">
        <authorList>
            <person name="Chen Y."/>
            <person name="Shah S."/>
            <person name="Dougan E. K."/>
            <person name="Thang M."/>
            <person name="Chan C."/>
        </authorList>
    </citation>
    <scope>NUCLEOTIDE SEQUENCE</scope>
</reference>
<comment type="caution">
    <text evidence="2">The sequence shown here is derived from an EMBL/GenBank/DDBJ whole genome shotgun (WGS) entry which is preliminary data.</text>
</comment>
<evidence type="ECO:0000313" key="2">
    <source>
        <dbReference type="EMBL" id="CAJ1373519.1"/>
    </source>
</evidence>
<keyword evidence="3" id="KW-1185">Reference proteome</keyword>
<proteinExistence type="predicted"/>
<dbReference type="EMBL" id="CAUJNA010000201">
    <property type="protein sequence ID" value="CAJ1373519.1"/>
    <property type="molecule type" value="Genomic_DNA"/>
</dbReference>
<feature type="compositionally biased region" description="Basic and acidic residues" evidence="1">
    <location>
        <begin position="84"/>
        <end position="100"/>
    </location>
</feature>
<evidence type="ECO:0000256" key="1">
    <source>
        <dbReference type="SAM" id="MobiDB-lite"/>
    </source>
</evidence>
<feature type="compositionally biased region" description="Basic and acidic residues" evidence="1">
    <location>
        <begin position="171"/>
        <end position="186"/>
    </location>
</feature>
<accession>A0AA36HQM3</accession>
<sequence length="261" mass="29458">MASRTGSLRASLWRRCNCYEGAAKWVLRHSATVNKILNTLSSRMCSHVSAYCNWLLQRKTMGPEYDDFLKFLRGRAQATPKASEPLREERAPKYDQGKDADDADEPVGFGKHAELTYAEVVRVQPQYCSWAKGKYEEMQAKEPGQMSPAFKAFGEYLQGVDLPTSSKRFGKSQDCERTDRYPERGAPRSSLASDQKLASGGWQVSFGKHLGITFDEVYRKDPQFCEFVVNAVLNDDQKVNPGMLALAVYVQHKVLEQHASE</sequence>
<protein>
    <submittedName>
        <fullName evidence="2">Uncharacterized protein</fullName>
    </submittedName>
</protein>